<dbReference type="AlphaFoldDB" id="A0A395MV88"/>
<dbReference type="InterPro" id="IPR001645">
    <property type="entry name" value="Folylpolyglutamate_synth"/>
</dbReference>
<dbReference type="GO" id="GO:0005829">
    <property type="term" value="C:cytosol"/>
    <property type="evidence" value="ECO:0007669"/>
    <property type="project" value="TreeGrafter"/>
</dbReference>
<dbReference type="GO" id="GO:0046872">
    <property type="term" value="F:metal ion binding"/>
    <property type="evidence" value="ECO:0007669"/>
    <property type="project" value="UniProtKB-KW"/>
</dbReference>
<evidence type="ECO:0000313" key="14">
    <source>
        <dbReference type="Proteomes" id="UP000265631"/>
    </source>
</evidence>
<comment type="pathway">
    <text evidence="1">Cofactor biosynthesis; tetrahydrofolylpolyglutamate biosynthesis.</text>
</comment>
<keyword evidence="14" id="KW-1185">Reference proteome</keyword>
<evidence type="ECO:0000256" key="11">
    <source>
        <dbReference type="ARBA" id="ARBA00030876"/>
    </source>
</evidence>
<dbReference type="GO" id="GO:0005524">
    <property type="term" value="F:ATP binding"/>
    <property type="evidence" value="ECO:0007669"/>
    <property type="project" value="UniProtKB-KW"/>
</dbReference>
<dbReference type="SUPFAM" id="SSF53244">
    <property type="entry name" value="MurD-like peptide ligases, peptide-binding domain"/>
    <property type="match status" value="1"/>
</dbReference>
<dbReference type="PANTHER" id="PTHR11136">
    <property type="entry name" value="FOLYLPOLYGLUTAMATE SYNTHASE-RELATED"/>
    <property type="match status" value="1"/>
</dbReference>
<evidence type="ECO:0000313" key="13">
    <source>
        <dbReference type="EMBL" id="RFN51838.1"/>
    </source>
</evidence>
<dbReference type="GO" id="GO:0005739">
    <property type="term" value="C:mitochondrion"/>
    <property type="evidence" value="ECO:0007669"/>
    <property type="project" value="TreeGrafter"/>
</dbReference>
<evidence type="ECO:0000256" key="12">
    <source>
        <dbReference type="ARBA" id="ARBA00047493"/>
    </source>
</evidence>
<dbReference type="PANTHER" id="PTHR11136:SF5">
    <property type="entry name" value="FOLYLPOLYGLUTAMATE SYNTHASE, MITOCHONDRIAL"/>
    <property type="match status" value="1"/>
</dbReference>
<dbReference type="GO" id="GO:0006730">
    <property type="term" value="P:one-carbon metabolic process"/>
    <property type="evidence" value="ECO:0007669"/>
    <property type="project" value="UniProtKB-KW"/>
</dbReference>
<dbReference type="Gene3D" id="3.90.190.20">
    <property type="entry name" value="Mur ligase, C-terminal domain"/>
    <property type="match status" value="1"/>
</dbReference>
<evidence type="ECO:0000256" key="8">
    <source>
        <dbReference type="ARBA" id="ARBA00022840"/>
    </source>
</evidence>
<comment type="similarity">
    <text evidence="2">Belongs to the folylpolyglutamate synthase family.</text>
</comment>
<keyword evidence="4" id="KW-0554">One-carbon metabolism</keyword>
<protein>
    <recommendedName>
        <fullName evidence="3">tetrahydrofolate synthase</fullName>
        <ecNumber evidence="3">6.3.2.17</ecNumber>
    </recommendedName>
    <alternativeName>
        <fullName evidence="11">Folylpoly-gamma-glutamate synthetase</fullName>
    </alternativeName>
    <alternativeName>
        <fullName evidence="10">Tetrahydrofolylpolyglutamate synthase</fullName>
    </alternativeName>
</protein>
<dbReference type="EMBL" id="PXXK01000090">
    <property type="protein sequence ID" value="RFN51838.1"/>
    <property type="molecule type" value="Genomic_DNA"/>
</dbReference>
<evidence type="ECO:0000256" key="10">
    <source>
        <dbReference type="ARBA" id="ARBA00030592"/>
    </source>
</evidence>
<evidence type="ECO:0000256" key="7">
    <source>
        <dbReference type="ARBA" id="ARBA00022741"/>
    </source>
</evidence>
<gene>
    <name evidence="13" type="ORF">FIE12Z_3892</name>
</gene>
<evidence type="ECO:0000256" key="3">
    <source>
        <dbReference type="ARBA" id="ARBA00013025"/>
    </source>
</evidence>
<dbReference type="Proteomes" id="UP000265631">
    <property type="component" value="Unassembled WGS sequence"/>
</dbReference>
<evidence type="ECO:0000256" key="4">
    <source>
        <dbReference type="ARBA" id="ARBA00022563"/>
    </source>
</evidence>
<organism evidence="13 14">
    <name type="scientific">Fusarium flagelliforme</name>
    <dbReference type="NCBI Taxonomy" id="2675880"/>
    <lineage>
        <taxon>Eukaryota</taxon>
        <taxon>Fungi</taxon>
        <taxon>Dikarya</taxon>
        <taxon>Ascomycota</taxon>
        <taxon>Pezizomycotina</taxon>
        <taxon>Sordariomycetes</taxon>
        <taxon>Hypocreomycetidae</taxon>
        <taxon>Hypocreales</taxon>
        <taxon>Nectriaceae</taxon>
        <taxon>Fusarium</taxon>
        <taxon>Fusarium incarnatum-equiseti species complex</taxon>
    </lineage>
</organism>
<dbReference type="EC" id="6.3.2.17" evidence="3"/>
<accession>A0A395MV88</accession>
<sequence>MSDGKQPDTIFPFHRSITKTGRCIKMGQLGHADPRESELFRIERSPVATTNGKKLQECHRYTQQSTPLKEAYSSTRKQCASPRLEQHCQCGGESRPERDSKHSWNETMAPTNWSLDTPDVDKLNIIHVAGTKGKGSTCAFIESFLRAHGERTGFPRKTGLYTSPHLIFPEERIRINFQPIARDLFAEYFFQVWDALTPDTDCTPLPRYLQLLALVSFHAFVKEGVEAAIFETHHGGEYDATNVIEHPVAFLSAGPLHSPLPKSILLLRKCFETARTKKASKSISSRMNHVSADAIQLKPDVQRMNCSVAQAAVRHFLVRKGDSSLSPLDILRGVGQFAWPGRFQLLVEGKFKWFLDGAHNEMSVGKAATWFIENSSGPRILIFSQISKARDTTKVLKPLATALSPAHIRHVIFTRYDSRQDFESKPSKVNSTFTTNPTDCHVAMGPVEHADRDVTAEKAFCEIWRSFYPESQILHTHNAAQALEAVRQMGAEGGSISTLITGSQHLVGGVLFSLETTLGRRSVTCNKHELGGEPYVHEIMDGEATEGDGAMRLMKRSGVCSFHLERA</sequence>
<evidence type="ECO:0000256" key="1">
    <source>
        <dbReference type="ARBA" id="ARBA00005150"/>
    </source>
</evidence>
<comment type="catalytic activity">
    <reaction evidence="12">
        <text>(6S)-5,6,7,8-tetrahydrofolyl-(gamma-L-Glu)(n) + L-glutamate + ATP = (6S)-5,6,7,8-tetrahydrofolyl-(gamma-L-Glu)(n+1) + ADP + phosphate + H(+)</text>
        <dbReference type="Rhea" id="RHEA:10580"/>
        <dbReference type="Rhea" id="RHEA-COMP:14738"/>
        <dbReference type="Rhea" id="RHEA-COMP:14740"/>
        <dbReference type="ChEBI" id="CHEBI:15378"/>
        <dbReference type="ChEBI" id="CHEBI:29985"/>
        <dbReference type="ChEBI" id="CHEBI:30616"/>
        <dbReference type="ChEBI" id="CHEBI:43474"/>
        <dbReference type="ChEBI" id="CHEBI:141005"/>
        <dbReference type="ChEBI" id="CHEBI:456216"/>
        <dbReference type="EC" id="6.3.2.17"/>
    </reaction>
</comment>
<evidence type="ECO:0000256" key="2">
    <source>
        <dbReference type="ARBA" id="ARBA00008276"/>
    </source>
</evidence>
<dbReference type="Gene3D" id="3.40.1190.10">
    <property type="entry name" value="Mur-like, catalytic domain"/>
    <property type="match status" value="1"/>
</dbReference>
<comment type="caution">
    <text evidence="13">The sequence shown here is derived from an EMBL/GenBank/DDBJ whole genome shotgun (WGS) entry which is preliminary data.</text>
</comment>
<keyword evidence="7" id="KW-0547">Nucleotide-binding</keyword>
<dbReference type="UniPathway" id="UPA00850"/>
<evidence type="ECO:0000256" key="5">
    <source>
        <dbReference type="ARBA" id="ARBA00022598"/>
    </source>
</evidence>
<keyword evidence="5" id="KW-0436">Ligase</keyword>
<evidence type="ECO:0000256" key="6">
    <source>
        <dbReference type="ARBA" id="ARBA00022723"/>
    </source>
</evidence>
<evidence type="ECO:0000256" key="9">
    <source>
        <dbReference type="ARBA" id="ARBA00022842"/>
    </source>
</evidence>
<proteinExistence type="inferred from homology"/>
<dbReference type="InterPro" id="IPR036565">
    <property type="entry name" value="Mur-like_cat_sf"/>
</dbReference>
<dbReference type="GO" id="GO:0004326">
    <property type="term" value="F:tetrahydrofolylpolyglutamate synthase activity"/>
    <property type="evidence" value="ECO:0007669"/>
    <property type="project" value="UniProtKB-EC"/>
</dbReference>
<dbReference type="STRING" id="2594813.A0A395MV88"/>
<reference evidence="13 14" key="1">
    <citation type="journal article" date="2018" name="PLoS Pathog.">
        <title>Evolution of structural diversity of trichothecenes, a family of toxins produced by plant pathogenic and entomopathogenic fungi.</title>
        <authorList>
            <person name="Proctor R.H."/>
            <person name="McCormick S.P."/>
            <person name="Kim H.S."/>
            <person name="Cardoza R.E."/>
            <person name="Stanley A.M."/>
            <person name="Lindo L."/>
            <person name="Kelly A."/>
            <person name="Brown D.W."/>
            <person name="Lee T."/>
            <person name="Vaughan M.M."/>
            <person name="Alexander N.J."/>
            <person name="Busman M."/>
            <person name="Gutierrez S."/>
        </authorList>
    </citation>
    <scope>NUCLEOTIDE SEQUENCE [LARGE SCALE GENOMIC DNA]</scope>
    <source>
        <strain evidence="13 14">NRRL 13405</strain>
    </source>
</reference>
<keyword evidence="9" id="KW-0460">Magnesium</keyword>
<name>A0A395MV88_9HYPO</name>
<dbReference type="InterPro" id="IPR036615">
    <property type="entry name" value="Mur_ligase_C_dom_sf"/>
</dbReference>
<keyword evidence="6" id="KW-0479">Metal-binding</keyword>
<keyword evidence="8" id="KW-0067">ATP-binding</keyword>
<dbReference type="SUPFAM" id="SSF53623">
    <property type="entry name" value="MurD-like peptide ligases, catalytic domain"/>
    <property type="match status" value="1"/>
</dbReference>